<keyword evidence="3" id="KW-1185">Reference proteome</keyword>
<evidence type="ECO:0000256" key="1">
    <source>
        <dbReference type="SAM" id="MobiDB-lite"/>
    </source>
</evidence>
<gene>
    <name evidence="2" type="ORF">CTKZ_16220</name>
</gene>
<protein>
    <submittedName>
        <fullName evidence="2">Uncharacterized protein</fullName>
    </submittedName>
</protein>
<sequence length="74" mass="8204">MLTTEDPVPVQTATRSGHDDEPGEEADMKRCDECTSPVAECSHCEGQGRKRWKGECTFCRGTGMICSGNSNHRW</sequence>
<dbReference type="AlphaFoldDB" id="A0A401UZT0"/>
<evidence type="ECO:0000313" key="2">
    <source>
        <dbReference type="EMBL" id="GCD20060.1"/>
    </source>
</evidence>
<organism evidence="2 3">
    <name type="scientific">Cellulomonas algicola</name>
    <dbReference type="NCBI Taxonomy" id="2071633"/>
    <lineage>
        <taxon>Bacteria</taxon>
        <taxon>Bacillati</taxon>
        <taxon>Actinomycetota</taxon>
        <taxon>Actinomycetes</taxon>
        <taxon>Micrococcales</taxon>
        <taxon>Cellulomonadaceae</taxon>
        <taxon>Cellulomonas</taxon>
    </lineage>
</organism>
<name>A0A401UZT0_9CELL</name>
<feature type="region of interest" description="Disordered" evidence="1">
    <location>
        <begin position="1"/>
        <end position="29"/>
    </location>
</feature>
<feature type="compositionally biased region" description="Basic and acidic residues" evidence="1">
    <location>
        <begin position="16"/>
        <end position="29"/>
    </location>
</feature>
<evidence type="ECO:0000313" key="3">
    <source>
        <dbReference type="Proteomes" id="UP000288246"/>
    </source>
</evidence>
<dbReference type="Proteomes" id="UP000288246">
    <property type="component" value="Unassembled WGS sequence"/>
</dbReference>
<reference evidence="2 3" key="1">
    <citation type="submission" date="2018-11" db="EMBL/GenBank/DDBJ databases">
        <title>Draft genome sequence of Cellulomonas takizawaensis strain TKZ-21.</title>
        <authorList>
            <person name="Yamamura H."/>
            <person name="Hayashi T."/>
            <person name="Hamada M."/>
            <person name="Serisawa Y."/>
            <person name="Matsuyama K."/>
            <person name="Nakagawa Y."/>
            <person name="Otoguro M."/>
            <person name="Yanagida F."/>
            <person name="Hayakawa M."/>
        </authorList>
    </citation>
    <scope>NUCLEOTIDE SEQUENCE [LARGE SCALE GENOMIC DNA]</scope>
    <source>
        <strain evidence="2 3">TKZ-21</strain>
    </source>
</reference>
<comment type="caution">
    <text evidence="2">The sequence shown here is derived from an EMBL/GenBank/DDBJ whole genome shotgun (WGS) entry which is preliminary data.</text>
</comment>
<accession>A0A401UZT0</accession>
<dbReference type="EMBL" id="BHYL01000116">
    <property type="protein sequence ID" value="GCD20060.1"/>
    <property type="molecule type" value="Genomic_DNA"/>
</dbReference>
<proteinExistence type="predicted"/>